<keyword evidence="11" id="KW-0732">Signal</keyword>
<evidence type="ECO:0000256" key="4">
    <source>
        <dbReference type="ARBA" id="ARBA00022630"/>
    </source>
</evidence>
<sequence>MTLTRRRFLTLSAAALALPADAAPLRWQGYALGAEVALTLHAPAPQAKAALTAVRAVLTHIEQQFSLYDPGSALSRLNRDGRLARPDPDFAALMHLCDDLHLATADLFDPSVQPMWQALARGDSVPDVPDWTALRQDATGIRLAPGQALTFNGIAQGYATDLARACLVRHGLTRALVNIGEFAALGGPFRLGVADPAGAMLAVEPLTNRARATSSPGAMVLNSGTPHILDPKGQRQPLWSTVSVEADSAAVADAASTAFCLMSETEIDGCLSRLPGQGARVLLVDATGRITRIG</sequence>
<keyword evidence="6" id="KW-0479">Metal-binding</keyword>
<evidence type="ECO:0000313" key="13">
    <source>
        <dbReference type="Proteomes" id="UP001348149"/>
    </source>
</evidence>
<gene>
    <name evidence="12" type="ORF">VK792_10615</name>
</gene>
<feature type="signal peptide" evidence="11">
    <location>
        <begin position="1"/>
        <end position="22"/>
    </location>
</feature>
<dbReference type="SUPFAM" id="SSF143631">
    <property type="entry name" value="ApbE-like"/>
    <property type="match status" value="1"/>
</dbReference>
<evidence type="ECO:0000256" key="5">
    <source>
        <dbReference type="ARBA" id="ARBA00022679"/>
    </source>
</evidence>
<keyword evidence="4" id="KW-0285">Flavoprotein</keyword>
<dbReference type="PANTHER" id="PTHR30040:SF2">
    <property type="entry name" value="FAD:PROTEIN FMN TRANSFERASE"/>
    <property type="match status" value="1"/>
</dbReference>
<dbReference type="InterPro" id="IPR003374">
    <property type="entry name" value="ApbE-like_sf"/>
</dbReference>
<accession>A0ABU6HH06</accession>
<evidence type="ECO:0000256" key="10">
    <source>
        <dbReference type="ARBA" id="ARBA00048540"/>
    </source>
</evidence>
<evidence type="ECO:0000256" key="9">
    <source>
        <dbReference type="ARBA" id="ARBA00031306"/>
    </source>
</evidence>
<dbReference type="GO" id="GO:0016740">
    <property type="term" value="F:transferase activity"/>
    <property type="evidence" value="ECO:0007669"/>
    <property type="project" value="UniProtKB-KW"/>
</dbReference>
<evidence type="ECO:0000256" key="7">
    <source>
        <dbReference type="ARBA" id="ARBA00022827"/>
    </source>
</evidence>
<dbReference type="EC" id="2.7.1.180" evidence="2"/>
<dbReference type="Proteomes" id="UP001348149">
    <property type="component" value="Unassembled WGS sequence"/>
</dbReference>
<evidence type="ECO:0000256" key="11">
    <source>
        <dbReference type="SAM" id="SignalP"/>
    </source>
</evidence>
<keyword evidence="8" id="KW-0460">Magnesium</keyword>
<evidence type="ECO:0000313" key="12">
    <source>
        <dbReference type="EMBL" id="MEC3861739.1"/>
    </source>
</evidence>
<evidence type="ECO:0000256" key="2">
    <source>
        <dbReference type="ARBA" id="ARBA00011955"/>
    </source>
</evidence>
<comment type="cofactor">
    <cofactor evidence="1">
        <name>Mg(2+)</name>
        <dbReference type="ChEBI" id="CHEBI:18420"/>
    </cofactor>
</comment>
<name>A0ABU6HH06_9RHOB</name>
<evidence type="ECO:0000256" key="1">
    <source>
        <dbReference type="ARBA" id="ARBA00001946"/>
    </source>
</evidence>
<keyword evidence="13" id="KW-1185">Reference proteome</keyword>
<comment type="catalytic activity">
    <reaction evidence="10">
        <text>L-threonyl-[protein] + FAD = FMN-L-threonyl-[protein] + AMP + H(+)</text>
        <dbReference type="Rhea" id="RHEA:36847"/>
        <dbReference type="Rhea" id="RHEA-COMP:11060"/>
        <dbReference type="Rhea" id="RHEA-COMP:11061"/>
        <dbReference type="ChEBI" id="CHEBI:15378"/>
        <dbReference type="ChEBI" id="CHEBI:30013"/>
        <dbReference type="ChEBI" id="CHEBI:57692"/>
        <dbReference type="ChEBI" id="CHEBI:74257"/>
        <dbReference type="ChEBI" id="CHEBI:456215"/>
        <dbReference type="EC" id="2.7.1.180"/>
    </reaction>
</comment>
<dbReference type="RefSeq" id="WP_326297460.1">
    <property type="nucleotide sequence ID" value="NZ_JAYLLH010000012.1"/>
</dbReference>
<feature type="chain" id="PRO_5046119311" description="FAD:protein FMN transferase" evidence="11">
    <location>
        <begin position="23"/>
        <end position="294"/>
    </location>
</feature>
<evidence type="ECO:0000256" key="3">
    <source>
        <dbReference type="ARBA" id="ARBA00016337"/>
    </source>
</evidence>
<dbReference type="Pfam" id="PF02424">
    <property type="entry name" value="ApbE"/>
    <property type="match status" value="1"/>
</dbReference>
<dbReference type="PROSITE" id="PS51318">
    <property type="entry name" value="TAT"/>
    <property type="match status" value="1"/>
</dbReference>
<evidence type="ECO:0000256" key="8">
    <source>
        <dbReference type="ARBA" id="ARBA00022842"/>
    </source>
</evidence>
<dbReference type="EMBL" id="JAYLLH010000012">
    <property type="protein sequence ID" value="MEC3861739.1"/>
    <property type="molecule type" value="Genomic_DNA"/>
</dbReference>
<dbReference type="InterPro" id="IPR006311">
    <property type="entry name" value="TAT_signal"/>
</dbReference>
<comment type="caution">
    <text evidence="12">The sequence shown here is derived from an EMBL/GenBank/DDBJ whole genome shotgun (WGS) entry which is preliminary data.</text>
</comment>
<keyword evidence="7" id="KW-0274">FAD</keyword>
<proteinExistence type="predicted"/>
<dbReference type="PANTHER" id="PTHR30040">
    <property type="entry name" value="THIAMINE BIOSYNTHESIS LIPOPROTEIN APBE"/>
    <property type="match status" value="1"/>
</dbReference>
<keyword evidence="5 12" id="KW-0808">Transferase</keyword>
<reference evidence="12 13" key="1">
    <citation type="submission" date="2024-01" db="EMBL/GenBank/DDBJ databases">
        <title>Mesobacterium rodlantinim sp. nov., isolated from shallow sea hydrothermal systems off Kueishantao Island.</title>
        <authorList>
            <person name="Su Z."/>
            <person name="Tang K."/>
        </authorList>
    </citation>
    <scope>NUCLEOTIDE SEQUENCE [LARGE SCALE GENOMIC DNA]</scope>
    <source>
        <strain evidence="12 13">TK19101</strain>
    </source>
</reference>
<evidence type="ECO:0000256" key="6">
    <source>
        <dbReference type="ARBA" id="ARBA00022723"/>
    </source>
</evidence>
<protein>
    <recommendedName>
        <fullName evidence="3">FAD:protein FMN transferase</fullName>
        <ecNumber evidence="2">2.7.1.180</ecNumber>
    </recommendedName>
    <alternativeName>
        <fullName evidence="9">Flavin transferase</fullName>
    </alternativeName>
</protein>
<organism evidence="12 13">
    <name type="scientific">Mesobacterium hydrothermale</name>
    <dbReference type="NCBI Taxonomy" id="3111907"/>
    <lineage>
        <taxon>Bacteria</taxon>
        <taxon>Pseudomonadati</taxon>
        <taxon>Pseudomonadota</taxon>
        <taxon>Alphaproteobacteria</taxon>
        <taxon>Rhodobacterales</taxon>
        <taxon>Roseobacteraceae</taxon>
        <taxon>Mesobacterium</taxon>
    </lineage>
</organism>
<dbReference type="InterPro" id="IPR024932">
    <property type="entry name" value="ApbE"/>
</dbReference>
<dbReference type="Gene3D" id="3.10.520.10">
    <property type="entry name" value="ApbE-like domains"/>
    <property type="match status" value="1"/>
</dbReference>